<reference evidence="1" key="2">
    <citation type="submission" date="2016-10" db="EMBL/GenBank/DDBJ databases">
        <authorList>
            <person name="de Groot N.N."/>
        </authorList>
    </citation>
    <scope>NUCLEOTIDE SEQUENCE [LARGE SCALE GENOMIC DNA]</scope>
    <source>
        <strain evidence="1">MPL-11</strain>
    </source>
</reference>
<dbReference type="AlphaFoldDB" id="A0A1H0XIM8"/>
<dbReference type="EMBL" id="FNJW01000008">
    <property type="protein sequence ID" value="SDQ18393.1"/>
    <property type="molecule type" value="Genomic_DNA"/>
</dbReference>
<protein>
    <submittedName>
        <fullName evidence="1">Uncharacterized protein</fullName>
    </submittedName>
</protein>
<reference evidence="3" key="1">
    <citation type="submission" date="2016-10" db="EMBL/GenBank/DDBJ databases">
        <authorList>
            <person name="Varghese N."/>
            <person name="Submissions S."/>
        </authorList>
    </citation>
    <scope>NUCLEOTIDE SEQUENCE [LARGE SCALE GENOMIC DNA]</scope>
    <source>
        <strain evidence="3">MPL-11</strain>
    </source>
</reference>
<proteinExistence type="predicted"/>
<gene>
    <name evidence="1" type="ORF">SAMN04487752_0277</name>
    <name evidence="2" type="ORF">SAMN04487752_1142</name>
</gene>
<dbReference type="OrthoDB" id="2186451at2"/>
<accession>A0A1H0XIM8</accession>
<evidence type="ECO:0000313" key="3">
    <source>
        <dbReference type="Proteomes" id="UP000199481"/>
    </source>
</evidence>
<keyword evidence="3" id="KW-1185">Reference proteome</keyword>
<dbReference type="Proteomes" id="UP000199481">
    <property type="component" value="Unassembled WGS sequence"/>
</dbReference>
<name>A0A1H0XIM8_9LACT</name>
<evidence type="ECO:0000313" key="1">
    <source>
        <dbReference type="EMBL" id="SDQ02747.1"/>
    </source>
</evidence>
<evidence type="ECO:0000313" key="2">
    <source>
        <dbReference type="EMBL" id="SDQ18393.1"/>
    </source>
</evidence>
<organism evidence="1 3">
    <name type="scientific">Carnobacterium viridans</name>
    <dbReference type="NCBI Taxonomy" id="174587"/>
    <lineage>
        <taxon>Bacteria</taxon>
        <taxon>Bacillati</taxon>
        <taxon>Bacillota</taxon>
        <taxon>Bacilli</taxon>
        <taxon>Lactobacillales</taxon>
        <taxon>Carnobacteriaceae</taxon>
        <taxon>Carnobacterium</taxon>
    </lineage>
</organism>
<sequence length="103" mass="11856">MNAAMFTGKVVSDVKVINTKHGYPFCYIALDVNGKIQNLLITGRKAFKFVYEVENGTGLTVDCIINDRKQLFIQEYKIDSQPTLLGQLWDYKGRRLPFKKTMF</sequence>
<dbReference type="RefSeq" id="WP_089974584.1">
    <property type="nucleotide sequence ID" value="NZ_CP084916.1"/>
</dbReference>
<dbReference type="EMBL" id="FNJW01000006">
    <property type="protein sequence ID" value="SDQ02747.1"/>
    <property type="molecule type" value="Genomic_DNA"/>
</dbReference>